<evidence type="ECO:0000313" key="3">
    <source>
        <dbReference type="Proteomes" id="UP001162001"/>
    </source>
</evidence>
<proteinExistence type="predicted"/>
<keyword evidence="1" id="KW-0472">Membrane</keyword>
<protein>
    <submittedName>
        <fullName evidence="2">Uncharacterized protein</fullName>
    </submittedName>
</protein>
<dbReference type="EMBL" id="MT418680">
    <property type="protein sequence ID" value="QKF94605.1"/>
    <property type="molecule type" value="Genomic_DNA"/>
</dbReference>
<evidence type="ECO:0000256" key="1">
    <source>
        <dbReference type="SAM" id="Phobius"/>
    </source>
</evidence>
<feature type="transmembrane region" description="Helical" evidence="1">
    <location>
        <begin position="15"/>
        <end position="31"/>
    </location>
</feature>
<name>A0A7D3QV00_9VIRU</name>
<evidence type="ECO:0000313" key="2">
    <source>
        <dbReference type="EMBL" id="QKF94605.1"/>
    </source>
</evidence>
<gene>
    <name evidence="2" type="ORF">Fadolivirus_1_1147</name>
</gene>
<organism evidence="2 3">
    <name type="scientific">Fadolivirus FV1/VV64</name>
    <dbReference type="NCBI Taxonomy" id="3070911"/>
    <lineage>
        <taxon>Viruses</taxon>
        <taxon>Varidnaviria</taxon>
        <taxon>Bamfordvirae</taxon>
        <taxon>Nucleocytoviricota</taxon>
        <taxon>Megaviricetes</taxon>
        <taxon>Imitervirales</taxon>
        <taxon>Mimiviridae</taxon>
        <taxon>Klosneuvirinae</taxon>
        <taxon>Fadolivirus</taxon>
        <taxon>Fadolivirus algeromassiliense</taxon>
    </lineage>
</organism>
<accession>A0A7D3QV00</accession>
<keyword evidence="1" id="KW-0812">Transmembrane</keyword>
<sequence length="104" mass="11783">MFSPLSYLKKNNQNLYSLVVSLLLALWYNGISGLINHYMPNRGPMLSITLLIIPLAMFLSDDGHLDELYKPAEIQYPVISSAQASLRQPQNSTVQARRAERFSK</sequence>
<keyword evidence="3" id="KW-1185">Reference proteome</keyword>
<dbReference type="Proteomes" id="UP001162001">
    <property type="component" value="Segment"/>
</dbReference>
<reference evidence="2 3" key="1">
    <citation type="submission" date="2020-04" db="EMBL/GenBank/DDBJ databases">
        <title>Advantages and limits of metagenomic assembly and binning of a giant virus.</title>
        <authorList>
            <person name="Schulz F."/>
            <person name="Andreani J."/>
            <person name="Francis R."/>
            <person name="Boudjemaa H."/>
            <person name="Bou Khalil J.Y."/>
            <person name="Lee J."/>
            <person name="La Scola B."/>
            <person name="Woyke T."/>
        </authorList>
    </citation>
    <scope>NUCLEOTIDE SEQUENCE [LARGE SCALE GENOMIC DNA]</scope>
    <source>
        <strain evidence="2 3">FV1/VV64</strain>
    </source>
</reference>
<keyword evidence="1" id="KW-1133">Transmembrane helix</keyword>